<feature type="compositionally biased region" description="Low complexity" evidence="2">
    <location>
        <begin position="86"/>
        <end position="102"/>
    </location>
</feature>
<sequence length="583" mass="60521">MDAIPSGLTSVTPILPETMLVAGKGGINGPPVEIIPLPDNSFMSDGAMAEMLNNPFTLDLDIKGSDGGDEADVGSPAGGRAGAPTGGMPPAEEPAPGAAGNAYELSLGGGEEVPAASGMALELARAKNYEMLGKAAPRQIYRNPDTQPAEPNAPGAPNKTSALISGSVRNLLEQLVGQEEIFTRAASPEPELPWAAAPEDAPGAKAGAGEVLRQAGQAPVPARTEAPQRTPVFLTPSDYEAIFSLEPELQETLINMLGEGGIIIAPAERKSAAGVPVAGRNISNETGPENSIPGNNMVEESAPGKGTATITMSVQGREADIRAAFLGQPVASAARLPDFPPRTMPPAAVPGAAATEPAFTDARIFDTDDGAGRLMAALLTGAAARDIMPEGNMANLKKITELPYSLYLFGPAAPGKRPPEEEEEEAAPSKGEALKPAGQADYLKRSEAVKMAAVLHNIYHGGSGSFPEETPWYAPYVRYAVRNGIIKSGEFDDFSAFATRAETAYIFSGCVPREELPALNDAPALSDVEKNAGYGGSVYLLYRAGVFAVSDGAGRFRPEGLLTRSEAATIVGRIATPADRKRL</sequence>
<dbReference type="Pfam" id="PF00395">
    <property type="entry name" value="SLH"/>
    <property type="match status" value="1"/>
</dbReference>
<feature type="region of interest" description="Disordered" evidence="2">
    <location>
        <begin position="186"/>
        <end position="227"/>
    </location>
</feature>
<organism evidence="4 5">
    <name type="scientific">Sporobacter termitidis DSM 10068</name>
    <dbReference type="NCBI Taxonomy" id="1123282"/>
    <lineage>
        <taxon>Bacteria</taxon>
        <taxon>Bacillati</taxon>
        <taxon>Bacillota</taxon>
        <taxon>Clostridia</taxon>
        <taxon>Eubacteriales</taxon>
        <taxon>Oscillospiraceae</taxon>
        <taxon>Sporobacter</taxon>
    </lineage>
</organism>
<feature type="domain" description="SLH" evidence="3">
    <location>
        <begin position="521"/>
        <end position="583"/>
    </location>
</feature>
<keyword evidence="1" id="KW-0677">Repeat</keyword>
<feature type="compositionally biased region" description="Gly residues" evidence="2">
    <location>
        <begin position="76"/>
        <end position="85"/>
    </location>
</feature>
<dbReference type="EMBL" id="FQXV01000003">
    <property type="protein sequence ID" value="SHH85204.1"/>
    <property type="molecule type" value="Genomic_DNA"/>
</dbReference>
<reference evidence="4 5" key="1">
    <citation type="submission" date="2016-11" db="EMBL/GenBank/DDBJ databases">
        <authorList>
            <person name="Jaros S."/>
            <person name="Januszkiewicz K."/>
            <person name="Wedrychowicz H."/>
        </authorList>
    </citation>
    <scope>NUCLEOTIDE SEQUENCE [LARGE SCALE GENOMIC DNA]</scope>
    <source>
        <strain evidence="4 5">DSM 10068</strain>
    </source>
</reference>
<evidence type="ECO:0000313" key="4">
    <source>
        <dbReference type="EMBL" id="SHH85204.1"/>
    </source>
</evidence>
<dbReference type="RefSeq" id="WP_073076749.1">
    <property type="nucleotide sequence ID" value="NZ_FQXV01000003.1"/>
</dbReference>
<dbReference type="Proteomes" id="UP000183995">
    <property type="component" value="Unassembled WGS sequence"/>
</dbReference>
<evidence type="ECO:0000256" key="2">
    <source>
        <dbReference type="SAM" id="MobiDB-lite"/>
    </source>
</evidence>
<keyword evidence="5" id="KW-1185">Reference proteome</keyword>
<dbReference type="PROSITE" id="PS51272">
    <property type="entry name" value="SLH"/>
    <property type="match status" value="1"/>
</dbReference>
<proteinExistence type="predicted"/>
<dbReference type="OrthoDB" id="2020910at2"/>
<evidence type="ECO:0000259" key="3">
    <source>
        <dbReference type="PROSITE" id="PS51272"/>
    </source>
</evidence>
<gene>
    <name evidence="4" type="ORF">SAMN02745823_01194</name>
</gene>
<dbReference type="InterPro" id="IPR001119">
    <property type="entry name" value="SLH_dom"/>
</dbReference>
<feature type="compositionally biased region" description="Low complexity" evidence="2">
    <location>
        <begin position="186"/>
        <end position="209"/>
    </location>
</feature>
<evidence type="ECO:0000256" key="1">
    <source>
        <dbReference type="ARBA" id="ARBA00022737"/>
    </source>
</evidence>
<evidence type="ECO:0000313" key="5">
    <source>
        <dbReference type="Proteomes" id="UP000183995"/>
    </source>
</evidence>
<feature type="region of interest" description="Disordered" evidence="2">
    <location>
        <begin position="413"/>
        <end position="437"/>
    </location>
</feature>
<accession>A0A1M5WDA1</accession>
<feature type="region of interest" description="Disordered" evidence="2">
    <location>
        <begin position="60"/>
        <end position="103"/>
    </location>
</feature>
<protein>
    <submittedName>
        <fullName evidence="4">S-layer homology domain-containing protein</fullName>
    </submittedName>
</protein>
<dbReference type="AlphaFoldDB" id="A0A1M5WDA1"/>
<name>A0A1M5WDA1_9FIRM</name>